<evidence type="ECO:0000313" key="2">
    <source>
        <dbReference type="Proteomes" id="UP001362999"/>
    </source>
</evidence>
<protein>
    <submittedName>
        <fullName evidence="1">Uncharacterized protein</fullName>
    </submittedName>
</protein>
<dbReference type="AlphaFoldDB" id="A0AAW0ARM8"/>
<evidence type="ECO:0000313" key="1">
    <source>
        <dbReference type="EMBL" id="KAK7015742.1"/>
    </source>
</evidence>
<keyword evidence="2" id="KW-1185">Reference proteome</keyword>
<dbReference type="EMBL" id="JAWWNJ010000053">
    <property type="protein sequence ID" value="KAK7015742.1"/>
    <property type="molecule type" value="Genomic_DNA"/>
</dbReference>
<gene>
    <name evidence="1" type="ORF">R3P38DRAFT_1407754</name>
</gene>
<reference evidence="1 2" key="1">
    <citation type="journal article" date="2024" name="J Genomics">
        <title>Draft genome sequencing and assembly of Favolaschia claudopus CIRM-BRFM 2984 isolated from oak limbs.</title>
        <authorList>
            <person name="Navarro D."/>
            <person name="Drula E."/>
            <person name="Chaduli D."/>
            <person name="Cazenave R."/>
            <person name="Ahrendt S."/>
            <person name="Wang J."/>
            <person name="Lipzen A."/>
            <person name="Daum C."/>
            <person name="Barry K."/>
            <person name="Grigoriev I.V."/>
            <person name="Favel A."/>
            <person name="Rosso M.N."/>
            <person name="Martin F."/>
        </authorList>
    </citation>
    <scope>NUCLEOTIDE SEQUENCE [LARGE SCALE GENOMIC DNA]</scope>
    <source>
        <strain evidence="1 2">CIRM-BRFM 2984</strain>
    </source>
</reference>
<sequence>MSPSPTFCDIPLSATFNADFEDSAVSSDWLQRNGINCSETEASGVLSLTCHDTTCKMKVYLNIMDFLPSDLVLGRDWHLFCRDSFPGARFFLTSGVLDFAPATTCLRPFLLH</sequence>
<name>A0AAW0ARM8_9AGAR</name>
<comment type="caution">
    <text evidence="1">The sequence shown here is derived from an EMBL/GenBank/DDBJ whole genome shotgun (WGS) entry which is preliminary data.</text>
</comment>
<organism evidence="1 2">
    <name type="scientific">Favolaschia claudopus</name>
    <dbReference type="NCBI Taxonomy" id="2862362"/>
    <lineage>
        <taxon>Eukaryota</taxon>
        <taxon>Fungi</taxon>
        <taxon>Dikarya</taxon>
        <taxon>Basidiomycota</taxon>
        <taxon>Agaricomycotina</taxon>
        <taxon>Agaricomycetes</taxon>
        <taxon>Agaricomycetidae</taxon>
        <taxon>Agaricales</taxon>
        <taxon>Marasmiineae</taxon>
        <taxon>Mycenaceae</taxon>
        <taxon>Favolaschia</taxon>
    </lineage>
</organism>
<proteinExistence type="predicted"/>
<accession>A0AAW0ARM8</accession>
<dbReference type="Proteomes" id="UP001362999">
    <property type="component" value="Unassembled WGS sequence"/>
</dbReference>